<organism evidence="3 4">
    <name type="scientific">Blastopirellula marina</name>
    <dbReference type="NCBI Taxonomy" id="124"/>
    <lineage>
        <taxon>Bacteria</taxon>
        <taxon>Pseudomonadati</taxon>
        <taxon>Planctomycetota</taxon>
        <taxon>Planctomycetia</taxon>
        <taxon>Pirellulales</taxon>
        <taxon>Pirellulaceae</taxon>
        <taxon>Blastopirellula</taxon>
    </lineage>
</organism>
<reference evidence="4 5" key="1">
    <citation type="submission" date="2018-02" db="EMBL/GenBank/DDBJ databases">
        <title>Comparative genomes isolates from brazilian mangrove.</title>
        <authorList>
            <person name="Araujo J.E."/>
            <person name="Taketani R.G."/>
            <person name="Silva M.C.P."/>
            <person name="Loureco M.V."/>
            <person name="Andreote F.D."/>
        </authorList>
    </citation>
    <scope>NUCLEOTIDE SEQUENCE [LARGE SCALE GENOMIC DNA]</scope>
    <source>
        <strain evidence="2 5">NAP PRIS-MGV</strain>
        <strain evidence="3 4">Nap-Phe MGV</strain>
    </source>
</reference>
<dbReference type="Proteomes" id="UP000237819">
    <property type="component" value="Unassembled WGS sequence"/>
</dbReference>
<dbReference type="OrthoDB" id="214050at2"/>
<dbReference type="RefSeq" id="WP_105334069.1">
    <property type="nucleotide sequence ID" value="NZ_PUHZ01000005.1"/>
</dbReference>
<dbReference type="EMBL" id="PUIB01000032">
    <property type="protein sequence ID" value="PQO26301.1"/>
    <property type="molecule type" value="Genomic_DNA"/>
</dbReference>
<evidence type="ECO:0000313" key="4">
    <source>
        <dbReference type="Proteomes" id="UP000237819"/>
    </source>
</evidence>
<evidence type="ECO:0000313" key="3">
    <source>
        <dbReference type="EMBL" id="PQO47181.1"/>
    </source>
</evidence>
<feature type="domain" description="BON" evidence="1">
    <location>
        <begin position="5"/>
        <end position="73"/>
    </location>
</feature>
<name>A0A2S8GS32_9BACT</name>
<sequence>MISSNVKDVRSRIRTALGASPLFPLRQLQVESFDNRIVLEGRVESFYQKQMAQEIARAISSEIELVNSVVVTRS</sequence>
<evidence type="ECO:0000313" key="5">
    <source>
        <dbReference type="Proteomes" id="UP000239388"/>
    </source>
</evidence>
<gene>
    <name evidence="3" type="ORF">C5Y93_03835</name>
    <name evidence="2" type="ORF">C5Y98_31145</name>
</gene>
<evidence type="ECO:0000313" key="2">
    <source>
        <dbReference type="EMBL" id="PQO26301.1"/>
    </source>
</evidence>
<dbReference type="Proteomes" id="UP000239388">
    <property type="component" value="Unassembled WGS sequence"/>
</dbReference>
<accession>A0A2S8GS32</accession>
<protein>
    <submittedName>
        <fullName evidence="3">Transport-associated protein</fullName>
    </submittedName>
</protein>
<dbReference type="Pfam" id="PF04972">
    <property type="entry name" value="BON"/>
    <property type="match status" value="1"/>
</dbReference>
<evidence type="ECO:0000259" key="1">
    <source>
        <dbReference type="PROSITE" id="PS50914"/>
    </source>
</evidence>
<comment type="caution">
    <text evidence="3">The sequence shown here is derived from an EMBL/GenBank/DDBJ whole genome shotgun (WGS) entry which is preliminary data.</text>
</comment>
<dbReference type="InterPro" id="IPR007055">
    <property type="entry name" value="BON_dom"/>
</dbReference>
<dbReference type="EMBL" id="PUHZ01000005">
    <property type="protein sequence ID" value="PQO47181.1"/>
    <property type="molecule type" value="Genomic_DNA"/>
</dbReference>
<proteinExistence type="predicted"/>
<dbReference type="Gene3D" id="3.30.1340.30">
    <property type="match status" value="1"/>
</dbReference>
<dbReference type="AlphaFoldDB" id="A0A2S8GS32"/>
<dbReference type="PROSITE" id="PS50914">
    <property type="entry name" value="BON"/>
    <property type="match status" value="1"/>
</dbReference>